<evidence type="ECO:0000256" key="1">
    <source>
        <dbReference type="SAM" id="MobiDB-lite"/>
    </source>
</evidence>
<gene>
    <name evidence="2" type="ORF">GCM10023320_51740</name>
</gene>
<dbReference type="EMBL" id="BAABJO010000021">
    <property type="protein sequence ID" value="GAA5130155.1"/>
    <property type="molecule type" value="Genomic_DNA"/>
</dbReference>
<evidence type="ECO:0000313" key="3">
    <source>
        <dbReference type="Proteomes" id="UP001500804"/>
    </source>
</evidence>
<dbReference type="RefSeq" id="WP_345607929.1">
    <property type="nucleotide sequence ID" value="NZ_BAABJO010000021.1"/>
</dbReference>
<organism evidence="2 3">
    <name type="scientific">Pseudonocardia adelaidensis</name>
    <dbReference type="NCBI Taxonomy" id="648754"/>
    <lineage>
        <taxon>Bacteria</taxon>
        <taxon>Bacillati</taxon>
        <taxon>Actinomycetota</taxon>
        <taxon>Actinomycetes</taxon>
        <taxon>Pseudonocardiales</taxon>
        <taxon>Pseudonocardiaceae</taxon>
        <taxon>Pseudonocardia</taxon>
    </lineage>
</organism>
<feature type="compositionally biased region" description="Basic and acidic residues" evidence="1">
    <location>
        <begin position="1"/>
        <end position="16"/>
    </location>
</feature>
<sequence length="99" mass="10433">MPDPHEPPPALAHDEAPPGTPVAETVAATAAPVWCAHGVRWDATPGGWIAADAGGHQHIGHDEIAQHAGAIPCQPTYASRKVWEVTRLARDHMPDDTGI</sequence>
<keyword evidence="3" id="KW-1185">Reference proteome</keyword>
<protein>
    <submittedName>
        <fullName evidence="2">Uncharacterized protein</fullName>
    </submittedName>
</protein>
<dbReference type="Proteomes" id="UP001500804">
    <property type="component" value="Unassembled WGS sequence"/>
</dbReference>
<feature type="region of interest" description="Disordered" evidence="1">
    <location>
        <begin position="1"/>
        <end position="21"/>
    </location>
</feature>
<proteinExistence type="predicted"/>
<accession>A0ABP9NRJ7</accession>
<name>A0ABP9NRJ7_9PSEU</name>
<comment type="caution">
    <text evidence="2">The sequence shown here is derived from an EMBL/GenBank/DDBJ whole genome shotgun (WGS) entry which is preliminary data.</text>
</comment>
<reference evidence="3" key="1">
    <citation type="journal article" date="2019" name="Int. J. Syst. Evol. Microbiol.">
        <title>The Global Catalogue of Microorganisms (GCM) 10K type strain sequencing project: providing services to taxonomists for standard genome sequencing and annotation.</title>
        <authorList>
            <consortium name="The Broad Institute Genomics Platform"/>
            <consortium name="The Broad Institute Genome Sequencing Center for Infectious Disease"/>
            <person name="Wu L."/>
            <person name="Ma J."/>
        </authorList>
    </citation>
    <scope>NUCLEOTIDE SEQUENCE [LARGE SCALE GENOMIC DNA]</scope>
    <source>
        <strain evidence="3">JCM 18302</strain>
    </source>
</reference>
<evidence type="ECO:0000313" key="2">
    <source>
        <dbReference type="EMBL" id="GAA5130155.1"/>
    </source>
</evidence>